<dbReference type="AlphaFoldDB" id="Q23E02"/>
<gene>
    <name evidence="1" type="ORF">TTHERM_00675580</name>
</gene>
<name>Q23E02_TETTS</name>
<dbReference type="GeneID" id="7826422"/>
<keyword evidence="2" id="KW-1185">Reference proteome</keyword>
<reference evidence="2" key="1">
    <citation type="journal article" date="2006" name="PLoS Biol.">
        <title>Macronuclear genome sequence of the ciliate Tetrahymena thermophila, a model eukaryote.</title>
        <authorList>
            <person name="Eisen J.A."/>
            <person name="Coyne R.S."/>
            <person name="Wu M."/>
            <person name="Wu D."/>
            <person name="Thiagarajan M."/>
            <person name="Wortman J.R."/>
            <person name="Badger J.H."/>
            <person name="Ren Q."/>
            <person name="Amedeo P."/>
            <person name="Jones K.M."/>
            <person name="Tallon L.J."/>
            <person name="Delcher A.L."/>
            <person name="Salzberg S.L."/>
            <person name="Silva J.C."/>
            <person name="Haas B.J."/>
            <person name="Majoros W.H."/>
            <person name="Farzad M."/>
            <person name="Carlton J.M."/>
            <person name="Smith R.K. Jr."/>
            <person name="Garg J."/>
            <person name="Pearlman R.E."/>
            <person name="Karrer K.M."/>
            <person name="Sun L."/>
            <person name="Manning G."/>
            <person name="Elde N.C."/>
            <person name="Turkewitz A.P."/>
            <person name="Asai D.J."/>
            <person name="Wilkes D.E."/>
            <person name="Wang Y."/>
            <person name="Cai H."/>
            <person name="Collins K."/>
            <person name="Stewart B.A."/>
            <person name="Lee S.R."/>
            <person name="Wilamowska K."/>
            <person name="Weinberg Z."/>
            <person name="Ruzzo W.L."/>
            <person name="Wloga D."/>
            <person name="Gaertig J."/>
            <person name="Frankel J."/>
            <person name="Tsao C.-C."/>
            <person name="Gorovsky M.A."/>
            <person name="Keeling P.J."/>
            <person name="Waller R.F."/>
            <person name="Patron N.J."/>
            <person name="Cherry J.M."/>
            <person name="Stover N.A."/>
            <person name="Krieger C.J."/>
            <person name="del Toro C."/>
            <person name="Ryder H.F."/>
            <person name="Williamson S.C."/>
            <person name="Barbeau R.A."/>
            <person name="Hamilton E.P."/>
            <person name="Orias E."/>
        </authorList>
    </citation>
    <scope>NUCLEOTIDE SEQUENCE [LARGE SCALE GENOMIC DNA]</scope>
    <source>
        <strain evidence="2">SB210</strain>
    </source>
</reference>
<organism evidence="1 2">
    <name type="scientific">Tetrahymena thermophila (strain SB210)</name>
    <dbReference type="NCBI Taxonomy" id="312017"/>
    <lineage>
        <taxon>Eukaryota</taxon>
        <taxon>Sar</taxon>
        <taxon>Alveolata</taxon>
        <taxon>Ciliophora</taxon>
        <taxon>Intramacronucleata</taxon>
        <taxon>Oligohymenophorea</taxon>
        <taxon>Hymenostomatida</taxon>
        <taxon>Tetrahymenina</taxon>
        <taxon>Tetrahymenidae</taxon>
        <taxon>Tetrahymena</taxon>
    </lineage>
</organism>
<dbReference type="KEGG" id="tet:TTHERM_00675580"/>
<dbReference type="Proteomes" id="UP000009168">
    <property type="component" value="Unassembled WGS sequence"/>
</dbReference>
<protein>
    <submittedName>
        <fullName evidence="1">Uncharacterized protein</fullName>
    </submittedName>
</protein>
<accession>Q23E02</accession>
<dbReference type="RefSeq" id="XP_001015030.2">
    <property type="nucleotide sequence ID" value="XM_001015030.2"/>
</dbReference>
<evidence type="ECO:0000313" key="1">
    <source>
        <dbReference type="EMBL" id="EAR94785.2"/>
    </source>
</evidence>
<proteinExistence type="predicted"/>
<sequence>MEFTQEIKDSIKNNMLHITTVMKNKPRNYLNKQLQDAVCNYFLENYAAPFLKEEYQIVSGRELRKKIENSLPKQGKKYINLLNKFKSEIQRVQKGDEYRSMLSAMVSEEEKYVFESEEWCTLQRKKILALLLIIHWDEENILNFYDMWNSLYPTDPLIKQKLSKEEKEKQKRLAKESALISNNNLPSQNYCQFSETSSQDLNCKRPSSQSLSQSYDLYSYSTNASQGQMYSEYAFVNQQNPRKIINNQIFEDNDEEEEEQNYVKVEYQQMNVAQKRVCEVVEISSKISKAQQYYQYYSNFIKNSQEPVYEQKQQQCQQEPAVCDYSYNYEQNQQYLKVEYFSNDCCESQSQNIEYYNLKNNESQLCTEDSQSYKNDDFSYENAQWLNQNFLNMNSNLMENTHFAFINF</sequence>
<evidence type="ECO:0000313" key="2">
    <source>
        <dbReference type="Proteomes" id="UP000009168"/>
    </source>
</evidence>
<dbReference type="HOGENOM" id="CLU_534748_0_0_1"/>
<dbReference type="InParanoid" id="Q23E02"/>
<dbReference type="EMBL" id="GG662711">
    <property type="protein sequence ID" value="EAR94785.2"/>
    <property type="molecule type" value="Genomic_DNA"/>
</dbReference>